<accession>A0A7R9LDI4</accession>
<organism evidence="1">
    <name type="scientific">Medioppia subpectinata</name>
    <dbReference type="NCBI Taxonomy" id="1979941"/>
    <lineage>
        <taxon>Eukaryota</taxon>
        <taxon>Metazoa</taxon>
        <taxon>Ecdysozoa</taxon>
        <taxon>Arthropoda</taxon>
        <taxon>Chelicerata</taxon>
        <taxon>Arachnida</taxon>
        <taxon>Acari</taxon>
        <taxon>Acariformes</taxon>
        <taxon>Sarcoptiformes</taxon>
        <taxon>Oribatida</taxon>
        <taxon>Brachypylina</taxon>
        <taxon>Oppioidea</taxon>
        <taxon>Oppiidae</taxon>
        <taxon>Medioppia</taxon>
    </lineage>
</organism>
<sequence length="41" mass="4725">MKNAFFIFDDKKCVIFCTESNVSDKQIRDNLVIKSVTDVIV</sequence>
<gene>
    <name evidence="1" type="ORF">OSB1V03_LOCUS17886</name>
</gene>
<dbReference type="Proteomes" id="UP000759131">
    <property type="component" value="Unassembled WGS sequence"/>
</dbReference>
<evidence type="ECO:0000313" key="1">
    <source>
        <dbReference type="EMBL" id="CAD7639688.1"/>
    </source>
</evidence>
<proteinExistence type="predicted"/>
<evidence type="ECO:0000313" key="2">
    <source>
        <dbReference type="Proteomes" id="UP000759131"/>
    </source>
</evidence>
<protein>
    <submittedName>
        <fullName evidence="1">Uncharacterized protein</fullName>
    </submittedName>
</protein>
<dbReference type="EMBL" id="CAJPIZ010022407">
    <property type="protein sequence ID" value="CAG2117933.1"/>
    <property type="molecule type" value="Genomic_DNA"/>
</dbReference>
<keyword evidence="2" id="KW-1185">Reference proteome</keyword>
<dbReference type="EMBL" id="OC876982">
    <property type="protein sequence ID" value="CAD7639688.1"/>
    <property type="molecule type" value="Genomic_DNA"/>
</dbReference>
<name>A0A7R9LDI4_9ACAR</name>
<reference evidence="1" key="1">
    <citation type="submission" date="2020-11" db="EMBL/GenBank/DDBJ databases">
        <authorList>
            <person name="Tran Van P."/>
        </authorList>
    </citation>
    <scope>NUCLEOTIDE SEQUENCE</scope>
</reference>
<dbReference type="AlphaFoldDB" id="A0A7R9LDI4"/>